<dbReference type="HOGENOM" id="CLU_2454436_0_0_1"/>
<reference evidence="2" key="1">
    <citation type="journal article" date="2014" name="Proc. Natl. Acad. Sci. U.S.A.">
        <title>Extensive sampling of basidiomycete genomes demonstrates inadequacy of the white-rot/brown-rot paradigm for wood decay fungi.</title>
        <authorList>
            <person name="Riley R."/>
            <person name="Salamov A.A."/>
            <person name="Brown D.W."/>
            <person name="Nagy L.G."/>
            <person name="Floudas D."/>
            <person name="Held B.W."/>
            <person name="Levasseur A."/>
            <person name="Lombard V."/>
            <person name="Morin E."/>
            <person name="Otillar R."/>
            <person name="Lindquist E.A."/>
            <person name="Sun H."/>
            <person name="LaButti K.M."/>
            <person name="Schmutz J."/>
            <person name="Jabbour D."/>
            <person name="Luo H."/>
            <person name="Baker S.E."/>
            <person name="Pisabarro A.G."/>
            <person name="Walton J.D."/>
            <person name="Blanchette R.A."/>
            <person name="Henrissat B."/>
            <person name="Martin F."/>
            <person name="Cullen D."/>
            <person name="Hibbett D.S."/>
            <person name="Grigoriev I.V."/>
        </authorList>
    </citation>
    <scope>NUCLEOTIDE SEQUENCE [LARGE SCALE GENOMIC DNA]</scope>
    <source>
        <strain evidence="2">FD-172 SS1</strain>
    </source>
</reference>
<dbReference type="InParanoid" id="A0A067M2Q2"/>
<name>A0A067M2Q2_BOTB1</name>
<evidence type="ECO:0000313" key="1">
    <source>
        <dbReference type="EMBL" id="KDQ08995.1"/>
    </source>
</evidence>
<dbReference type="EMBL" id="KL198083">
    <property type="protein sequence ID" value="KDQ08995.1"/>
    <property type="molecule type" value="Genomic_DNA"/>
</dbReference>
<protein>
    <submittedName>
        <fullName evidence="1">Uncharacterized protein</fullName>
    </submittedName>
</protein>
<keyword evidence="2" id="KW-1185">Reference proteome</keyword>
<gene>
    <name evidence="1" type="ORF">BOTBODRAFT_179335</name>
</gene>
<sequence length="89" mass="9872">MAHILDAHEDTRNYGLRASVRFGIARGGIQHDSFGRRGTISVRVNLCISIFILFGAFETEKAGYYYGLSLFSLHLYPSGSRFSVSSPLV</sequence>
<proteinExistence type="predicted"/>
<organism evidence="1 2">
    <name type="scientific">Botryobasidium botryosum (strain FD-172 SS1)</name>
    <dbReference type="NCBI Taxonomy" id="930990"/>
    <lineage>
        <taxon>Eukaryota</taxon>
        <taxon>Fungi</taxon>
        <taxon>Dikarya</taxon>
        <taxon>Basidiomycota</taxon>
        <taxon>Agaricomycotina</taxon>
        <taxon>Agaricomycetes</taxon>
        <taxon>Cantharellales</taxon>
        <taxon>Botryobasidiaceae</taxon>
        <taxon>Botryobasidium</taxon>
    </lineage>
</organism>
<dbReference type="Proteomes" id="UP000027195">
    <property type="component" value="Unassembled WGS sequence"/>
</dbReference>
<accession>A0A067M2Q2</accession>
<dbReference type="AlphaFoldDB" id="A0A067M2Q2"/>
<evidence type="ECO:0000313" key="2">
    <source>
        <dbReference type="Proteomes" id="UP000027195"/>
    </source>
</evidence>